<keyword evidence="2" id="KW-1185">Reference proteome</keyword>
<evidence type="ECO:0000313" key="1">
    <source>
        <dbReference type="EMBL" id="KGO84412.1"/>
    </source>
</evidence>
<protein>
    <submittedName>
        <fullName evidence="1">Uncharacterized protein</fullName>
    </submittedName>
</protein>
<dbReference type="EMBL" id="JRLV01000001">
    <property type="protein sequence ID" value="KGO84412.1"/>
    <property type="molecule type" value="Genomic_DNA"/>
</dbReference>
<dbReference type="eggNOG" id="ENOG502ZY6C">
    <property type="taxonomic scope" value="Bacteria"/>
</dbReference>
<dbReference type="Proteomes" id="UP000030129">
    <property type="component" value="Unassembled WGS sequence"/>
</dbReference>
<name>A0A0A2LVK9_9FLAO</name>
<comment type="caution">
    <text evidence="1">The sequence shown here is derived from an EMBL/GenBank/DDBJ whole genome shotgun (WGS) entry which is preliminary data.</text>
</comment>
<accession>A0A0A2LVK9</accession>
<gene>
    <name evidence="1" type="ORF">Q763_01315</name>
</gene>
<sequence length="77" mass="8982">MEKITFNAMREFIIENELTDSVSITLHPDNFDELVLDYLDFNDNQIERPFEILGIEILQDNSGDIPKSKIHIMENAQ</sequence>
<reference evidence="1 2" key="1">
    <citation type="submission" date="2013-09" db="EMBL/GenBank/DDBJ databases">
        <authorList>
            <person name="Zeng Z."/>
            <person name="Chen C."/>
        </authorList>
    </citation>
    <scope>NUCLEOTIDE SEQUENCE [LARGE SCALE GENOMIC DNA]</scope>
    <source>
        <strain evidence="1 2">F44-8</strain>
    </source>
</reference>
<proteinExistence type="predicted"/>
<organism evidence="1 2">
    <name type="scientific">Flavobacterium beibuense F44-8</name>
    <dbReference type="NCBI Taxonomy" id="1406840"/>
    <lineage>
        <taxon>Bacteria</taxon>
        <taxon>Pseudomonadati</taxon>
        <taxon>Bacteroidota</taxon>
        <taxon>Flavobacteriia</taxon>
        <taxon>Flavobacteriales</taxon>
        <taxon>Flavobacteriaceae</taxon>
        <taxon>Flavobacterium</taxon>
    </lineage>
</organism>
<dbReference type="AlphaFoldDB" id="A0A0A2LVK9"/>
<dbReference type="RefSeq" id="WP_035130246.1">
    <property type="nucleotide sequence ID" value="NZ_JRLV01000001.1"/>
</dbReference>
<evidence type="ECO:0000313" key="2">
    <source>
        <dbReference type="Proteomes" id="UP000030129"/>
    </source>
</evidence>